<organism evidence="1 2">
    <name type="scientific">Microbacterium panaciterrae</name>
    <dbReference type="NCBI Taxonomy" id="985759"/>
    <lineage>
        <taxon>Bacteria</taxon>
        <taxon>Bacillati</taxon>
        <taxon>Actinomycetota</taxon>
        <taxon>Actinomycetes</taxon>
        <taxon>Micrococcales</taxon>
        <taxon>Microbacteriaceae</taxon>
        <taxon>Microbacterium</taxon>
    </lineage>
</organism>
<evidence type="ECO:0000313" key="2">
    <source>
        <dbReference type="Proteomes" id="UP001500731"/>
    </source>
</evidence>
<protein>
    <recommendedName>
        <fullName evidence="3">Antitoxin Xre/MbcA/ParS-like toxin-binding domain-containing protein</fullName>
    </recommendedName>
</protein>
<dbReference type="EMBL" id="BAABGP010000022">
    <property type="protein sequence ID" value="GAA4489907.1"/>
    <property type="molecule type" value="Genomic_DNA"/>
</dbReference>
<dbReference type="Proteomes" id="UP001500731">
    <property type="component" value="Unassembled WGS sequence"/>
</dbReference>
<evidence type="ECO:0000313" key="1">
    <source>
        <dbReference type="EMBL" id="GAA4489907.1"/>
    </source>
</evidence>
<accession>A0ABP8PRI6</accession>
<keyword evidence="2" id="KW-1185">Reference proteome</keyword>
<proteinExistence type="predicted"/>
<sequence length="133" mass="14443">MATKLLTSDPRPGLRAHQDSILLSFPELVSHLRDILGVKLVAYIGGVKSARQVSTWADGDGEPGVADRERLRHAFHAASLLRERYDVTTVQSWFKGINPTLNDEAPAQLLREGDPVTGPRAVIAAAKAFAYIG</sequence>
<dbReference type="RefSeq" id="WP_345188357.1">
    <property type="nucleotide sequence ID" value="NZ_BAABGP010000022.1"/>
</dbReference>
<reference evidence="2" key="1">
    <citation type="journal article" date="2019" name="Int. J. Syst. Evol. Microbiol.">
        <title>The Global Catalogue of Microorganisms (GCM) 10K type strain sequencing project: providing services to taxonomists for standard genome sequencing and annotation.</title>
        <authorList>
            <consortium name="The Broad Institute Genomics Platform"/>
            <consortium name="The Broad Institute Genome Sequencing Center for Infectious Disease"/>
            <person name="Wu L."/>
            <person name="Ma J."/>
        </authorList>
    </citation>
    <scope>NUCLEOTIDE SEQUENCE [LARGE SCALE GENOMIC DNA]</scope>
    <source>
        <strain evidence="2">JCM 17839</strain>
    </source>
</reference>
<name>A0ABP8PRI6_9MICO</name>
<evidence type="ECO:0008006" key="3">
    <source>
        <dbReference type="Google" id="ProtNLM"/>
    </source>
</evidence>
<comment type="caution">
    <text evidence="1">The sequence shown here is derived from an EMBL/GenBank/DDBJ whole genome shotgun (WGS) entry which is preliminary data.</text>
</comment>
<gene>
    <name evidence="1" type="ORF">GCM10023171_31580</name>
</gene>